<protein>
    <submittedName>
        <fullName evidence="7">L-2-hydroxyglutarate oxidase</fullName>
        <ecNumber evidence="7">1.1.3.-</ecNumber>
    </submittedName>
</protein>
<feature type="domain" description="FAD dependent oxidoreductase" evidence="6">
    <location>
        <begin position="4"/>
        <end position="378"/>
    </location>
</feature>
<comment type="similarity">
    <text evidence="5">Belongs to the L2HGDH family.</text>
</comment>
<dbReference type="NCBIfam" id="NF008726">
    <property type="entry name" value="PRK11728.1"/>
    <property type="match status" value="1"/>
</dbReference>
<sequence>MQYDYLIVGSGIIGMTIAYELKQQNQNLKIAICEKEDNVAQHASGRNSGVLHAGFYYSANSLKAKFTVDGNNLMKEFCSQHNIVVKPTQKIVVVKNKYELKGLYELQKRAEVNGVETRIITEKEAEKVDPNIKTYQKALLSPNTASVDPKEVCNKLKDVLIEHGIKFYFNTSFEEVKFDYKYLINSAGTYADKIAQQFGLAKNYTMLPFKGIYLKYITNKTDIKTNIYPVPNLANPFLGVHYTITSDGSIKIGPTAIPAFWRENYDGFNNFNLKEMLEILYYESKLFVLNNFNFRNLAIEEMKNYNSKVFIQKAKNMVRYIGSDFKPIPAGIRAQLLNTKTNELVQDFILEHGKNSTHVLNAVSPAFTCSFAFAKYVVNEINQNKKENKNVK</sequence>
<dbReference type="InterPro" id="IPR006076">
    <property type="entry name" value="FAD-dep_OxRdtase"/>
</dbReference>
<dbReference type="PANTHER" id="PTHR43104:SF2">
    <property type="entry name" value="L-2-HYDROXYGLUTARATE DEHYDROGENASE, MITOCHONDRIAL"/>
    <property type="match status" value="1"/>
</dbReference>
<accession>A0A7M1B811</accession>
<dbReference type="AlphaFoldDB" id="A0A7M1B811"/>
<dbReference type="InterPro" id="IPR036188">
    <property type="entry name" value="FAD/NAD-bd_sf"/>
</dbReference>
<evidence type="ECO:0000256" key="2">
    <source>
        <dbReference type="ARBA" id="ARBA00022630"/>
    </source>
</evidence>
<dbReference type="KEGG" id="spal:FM071_05890"/>
<dbReference type="RefSeq" id="WP_193109799.1">
    <property type="nucleotide sequence ID" value="NZ_CP041406.1"/>
</dbReference>
<evidence type="ECO:0000256" key="4">
    <source>
        <dbReference type="ARBA" id="ARBA00023002"/>
    </source>
</evidence>
<keyword evidence="4 7" id="KW-0560">Oxidoreductase</keyword>
<gene>
    <name evidence="7" type="primary">lhgO</name>
    <name evidence="7" type="ORF">FM071_05890</name>
</gene>
<dbReference type="GO" id="GO:0005737">
    <property type="term" value="C:cytoplasm"/>
    <property type="evidence" value="ECO:0007669"/>
    <property type="project" value="TreeGrafter"/>
</dbReference>
<dbReference type="EMBL" id="CP041406">
    <property type="protein sequence ID" value="QOP45844.1"/>
    <property type="molecule type" value="Genomic_DNA"/>
</dbReference>
<organism evidence="7 8">
    <name type="scientific">Sulfurimonas paralvinellae</name>
    <dbReference type="NCBI Taxonomy" id="317658"/>
    <lineage>
        <taxon>Bacteria</taxon>
        <taxon>Pseudomonadati</taxon>
        <taxon>Campylobacterota</taxon>
        <taxon>Epsilonproteobacteria</taxon>
        <taxon>Campylobacterales</taxon>
        <taxon>Sulfurimonadaceae</taxon>
        <taxon>Sulfurimonas</taxon>
    </lineage>
</organism>
<keyword evidence="3" id="KW-0274">FAD</keyword>
<dbReference type="Gene3D" id="3.30.9.10">
    <property type="entry name" value="D-Amino Acid Oxidase, subunit A, domain 2"/>
    <property type="match status" value="1"/>
</dbReference>
<dbReference type="PANTHER" id="PTHR43104">
    <property type="entry name" value="L-2-HYDROXYGLUTARATE DEHYDROGENASE, MITOCHONDRIAL"/>
    <property type="match status" value="1"/>
</dbReference>
<evidence type="ECO:0000313" key="7">
    <source>
        <dbReference type="EMBL" id="QOP45844.1"/>
    </source>
</evidence>
<keyword evidence="2" id="KW-0285">Flavoprotein</keyword>
<evidence type="ECO:0000256" key="1">
    <source>
        <dbReference type="ARBA" id="ARBA00001974"/>
    </source>
</evidence>
<evidence type="ECO:0000256" key="5">
    <source>
        <dbReference type="ARBA" id="ARBA00037941"/>
    </source>
</evidence>
<dbReference type="GO" id="GO:0047545">
    <property type="term" value="F:(S)-2-hydroxyglutarate dehydrogenase activity"/>
    <property type="evidence" value="ECO:0007669"/>
    <property type="project" value="TreeGrafter"/>
</dbReference>
<evidence type="ECO:0000313" key="8">
    <source>
        <dbReference type="Proteomes" id="UP000593580"/>
    </source>
</evidence>
<keyword evidence="8" id="KW-1185">Reference proteome</keyword>
<dbReference type="SUPFAM" id="SSF51905">
    <property type="entry name" value="FAD/NAD(P)-binding domain"/>
    <property type="match status" value="1"/>
</dbReference>
<comment type="cofactor">
    <cofactor evidence="1">
        <name>FAD</name>
        <dbReference type="ChEBI" id="CHEBI:57692"/>
    </cofactor>
</comment>
<dbReference type="Pfam" id="PF01266">
    <property type="entry name" value="DAO"/>
    <property type="match status" value="1"/>
</dbReference>
<name>A0A7M1B811_9BACT</name>
<evidence type="ECO:0000259" key="6">
    <source>
        <dbReference type="Pfam" id="PF01266"/>
    </source>
</evidence>
<dbReference type="EC" id="1.1.3.-" evidence="7"/>
<proteinExistence type="inferred from homology"/>
<dbReference type="Gene3D" id="3.50.50.60">
    <property type="entry name" value="FAD/NAD(P)-binding domain"/>
    <property type="match status" value="1"/>
</dbReference>
<evidence type="ECO:0000256" key="3">
    <source>
        <dbReference type="ARBA" id="ARBA00022827"/>
    </source>
</evidence>
<reference evidence="7 8" key="1">
    <citation type="submission" date="2019-07" db="EMBL/GenBank/DDBJ databases">
        <title>Sulfurimonas paralvinellae sp. nov., a novel mesophilic, hydrogen- and sulfur-oxidizing chemolithoautotroph within the Epsilonproteo- bacteria isolated from a deep-sea hydrothermal vent polychaete nest, reclassification of Thiomicrospira denitrificans as Sulfurimonas denitrificans comb. nov. and emended description of the genus Sulfurimonas.</title>
        <authorList>
            <person name="Wang S."/>
            <person name="Jiang L."/>
            <person name="Shao Z."/>
        </authorList>
    </citation>
    <scope>NUCLEOTIDE SEQUENCE [LARGE SCALE GENOMIC DNA]</scope>
    <source>
        <strain evidence="7 8">GO25</strain>
    </source>
</reference>
<dbReference type="Proteomes" id="UP000593580">
    <property type="component" value="Chromosome"/>
</dbReference>